<reference evidence="1" key="1">
    <citation type="submission" date="2006-06" db="EMBL/GenBank/DDBJ databases">
        <title>Complete sequence of Trichodesmium erythraeum IMS101.</title>
        <authorList>
            <consortium name="US DOE Joint Genome Institute"/>
            <person name="Copeland A."/>
            <person name="Lucas S."/>
            <person name="Lapidus A."/>
            <person name="Barry K."/>
            <person name="Detter J.C."/>
            <person name="Glavina del Rio T."/>
            <person name="Hammon N."/>
            <person name="Israni S."/>
            <person name="Dalin E."/>
            <person name="Tice H."/>
            <person name="Pitluck S."/>
            <person name="Kiss H."/>
            <person name="Munk A.C."/>
            <person name="Brettin T."/>
            <person name="Bruce D."/>
            <person name="Han C."/>
            <person name="Tapia R."/>
            <person name="Gilna P."/>
            <person name="Schmutz J."/>
            <person name="Larimer F."/>
            <person name="Land M."/>
            <person name="Hauser L."/>
            <person name="Kyrpides N."/>
            <person name="Kim E."/>
            <person name="Richardson P."/>
        </authorList>
    </citation>
    <scope>NUCLEOTIDE SEQUENCE [LARGE SCALE GENOMIC DNA]</scope>
    <source>
        <strain evidence="1">IMS101</strain>
    </source>
</reference>
<dbReference type="RefSeq" id="WP_011610030.1">
    <property type="nucleotide sequence ID" value="NC_008312.1"/>
</dbReference>
<dbReference type="AlphaFoldDB" id="Q11A42"/>
<name>Q11A42_TRIEI</name>
<gene>
    <name evidence="1" type="ordered locus">Tery_0137</name>
</gene>
<organism evidence="1">
    <name type="scientific">Trichodesmium erythraeum (strain IMS101)</name>
    <dbReference type="NCBI Taxonomy" id="203124"/>
    <lineage>
        <taxon>Bacteria</taxon>
        <taxon>Bacillati</taxon>
        <taxon>Cyanobacteriota</taxon>
        <taxon>Cyanophyceae</taxon>
        <taxon>Oscillatoriophycideae</taxon>
        <taxon>Oscillatoriales</taxon>
        <taxon>Microcoleaceae</taxon>
        <taxon>Trichodesmium</taxon>
    </lineage>
</organism>
<dbReference type="HOGENOM" id="CLU_075027_0_0_3"/>
<proteinExistence type="predicted"/>
<evidence type="ECO:0000313" key="1">
    <source>
        <dbReference type="EMBL" id="ABG49632.1"/>
    </source>
</evidence>
<dbReference type="EMBL" id="CP000393">
    <property type="protein sequence ID" value="ABG49632.1"/>
    <property type="molecule type" value="Genomic_DNA"/>
</dbReference>
<dbReference type="eggNOG" id="ENOG5030FJI">
    <property type="taxonomic scope" value="Bacteria"/>
</dbReference>
<dbReference type="STRING" id="203124.Tery_0137"/>
<accession>Q11A42</accession>
<protein>
    <submittedName>
        <fullName evidence="1">Uncharacterized protein</fullName>
    </submittedName>
</protein>
<dbReference type="KEGG" id="ter:Tery_0137"/>
<sequence>MALNELSLQTPIADISTAQKLMSELIQTLRQVKSLGIRLILRTHSNINNIELVCDYPIASLRNDKIVDLEERRFFRSLTLKAPFCEDVVPEIKNKFDVSEVRHQGTLVEGLHFALISDYLAVSLLSEPKWDTDFLDIQVTELDENIELIDQSEKIVHASRSRHVKQHTEWIKNHIENKLFAGQVDGEVLWERRQEFFPNLIFCEQVEQQLQQLKSGDLILQQIKKRLLDLEKYCKLWKNGAFNPNILPSKTTPESDSRIQKFRQELTIKCPDTKESLFSWHLRMTPGAWRLYFSEELGPGKIIIGYIGTKLL</sequence>